<evidence type="ECO:0000256" key="7">
    <source>
        <dbReference type="SAM" id="MobiDB-lite"/>
    </source>
</evidence>
<dbReference type="GO" id="GO:0004222">
    <property type="term" value="F:metalloendopeptidase activity"/>
    <property type="evidence" value="ECO:0007669"/>
    <property type="project" value="InterPro"/>
</dbReference>
<dbReference type="GO" id="GO:0016020">
    <property type="term" value="C:membrane"/>
    <property type="evidence" value="ECO:0007669"/>
    <property type="project" value="TreeGrafter"/>
</dbReference>
<dbReference type="GO" id="GO:0051603">
    <property type="term" value="P:proteolysis involved in protein catabolic process"/>
    <property type="evidence" value="ECO:0007669"/>
    <property type="project" value="TreeGrafter"/>
</dbReference>
<dbReference type="GO" id="GO:0046872">
    <property type="term" value="F:metal ion binding"/>
    <property type="evidence" value="ECO:0007669"/>
    <property type="project" value="UniProtKB-KW"/>
</dbReference>
<evidence type="ECO:0000313" key="10">
    <source>
        <dbReference type="Proteomes" id="UP000008210"/>
    </source>
</evidence>
<comment type="similarity">
    <text evidence="6">Belongs to the peptidase M48 family.</text>
</comment>
<evidence type="ECO:0000313" key="9">
    <source>
        <dbReference type="EMBL" id="CAJ93318.1"/>
    </source>
</evidence>
<dbReference type="Gene3D" id="3.30.2010.10">
    <property type="entry name" value="Metalloproteases ('zincins'), catalytic domain"/>
    <property type="match status" value="1"/>
</dbReference>
<dbReference type="EMBL" id="AM260479">
    <property type="protein sequence ID" value="CAJ93318.1"/>
    <property type="molecule type" value="Genomic_DNA"/>
</dbReference>
<feature type="compositionally biased region" description="Basic and acidic residues" evidence="7">
    <location>
        <begin position="254"/>
        <end position="270"/>
    </location>
</feature>
<dbReference type="AlphaFoldDB" id="Q0K9K3"/>
<dbReference type="EC" id="3.4.24.-" evidence="9"/>
<evidence type="ECO:0000256" key="1">
    <source>
        <dbReference type="ARBA" id="ARBA00022670"/>
    </source>
</evidence>
<comment type="cofactor">
    <cofactor evidence="6">
        <name>Zn(2+)</name>
        <dbReference type="ChEBI" id="CHEBI:29105"/>
    </cofactor>
    <text evidence="6">Binds 1 zinc ion per subunit.</text>
</comment>
<protein>
    <submittedName>
        <fullName evidence="9">Zn-dependent protease with chaperone function</fullName>
        <ecNumber evidence="9">3.4.24.-</ecNumber>
    </submittedName>
</protein>
<evidence type="ECO:0000256" key="5">
    <source>
        <dbReference type="ARBA" id="ARBA00023049"/>
    </source>
</evidence>
<accession>Q0K9K3</accession>
<evidence type="ECO:0000256" key="6">
    <source>
        <dbReference type="RuleBase" id="RU003983"/>
    </source>
</evidence>
<organism evidence="9 10">
    <name type="scientific">Cupriavidus necator (strain ATCC 17699 / DSM 428 / KCTC 22496 / NCIMB 10442 / H16 / Stanier 337)</name>
    <name type="common">Ralstonia eutropha</name>
    <dbReference type="NCBI Taxonomy" id="381666"/>
    <lineage>
        <taxon>Bacteria</taxon>
        <taxon>Pseudomonadati</taxon>
        <taxon>Pseudomonadota</taxon>
        <taxon>Betaproteobacteria</taxon>
        <taxon>Burkholderiales</taxon>
        <taxon>Burkholderiaceae</taxon>
        <taxon>Cupriavidus</taxon>
    </lineage>
</organism>
<dbReference type="InterPro" id="IPR001915">
    <property type="entry name" value="Peptidase_M48"/>
</dbReference>
<dbReference type="Proteomes" id="UP000008210">
    <property type="component" value="Chromosome 1"/>
</dbReference>
<dbReference type="Pfam" id="PF01435">
    <property type="entry name" value="Peptidase_M48"/>
    <property type="match status" value="1"/>
</dbReference>
<name>Q0K9K3_CUPNH</name>
<dbReference type="KEGG" id="reh:H16_A2221"/>
<keyword evidence="5 6" id="KW-0482">Metalloprotease</keyword>
<keyword evidence="2" id="KW-0479">Metal-binding</keyword>
<feature type="region of interest" description="Disordered" evidence="7">
    <location>
        <begin position="246"/>
        <end position="270"/>
    </location>
</feature>
<dbReference type="PANTHER" id="PTHR22726">
    <property type="entry name" value="METALLOENDOPEPTIDASE OMA1"/>
    <property type="match status" value="1"/>
</dbReference>
<evidence type="ECO:0000256" key="2">
    <source>
        <dbReference type="ARBA" id="ARBA00022723"/>
    </source>
</evidence>
<dbReference type="STRING" id="381666.H16_A2221"/>
<keyword evidence="3 6" id="KW-0378">Hydrolase</keyword>
<gene>
    <name evidence="9" type="primary">htpX1</name>
    <name evidence="9" type="ordered locus">H16_A2221</name>
</gene>
<proteinExistence type="inferred from homology"/>
<sequence length="270" mass="28051">MPWPLSALSELPTKNNIMKASLSLASCAMAAALLAGCSGGMPTNLDGVMSAGTSLAKAATLSDADVKSLSDQACAESDKTNKIAAANTTYSKRLVKIMSGLKNSDVPNVNAKVYMTKDVNAWAMANGCVRVYSGLMDMMTDDEVRGVLGHELGHVALGHTKKAMQVAYTATAARGAAAAAGNGAVAALSQSQLGELGEKLINAQFSQSQESAADDYSFDLLTKNKANTRGLVTAFQKLAKLDGGKSGMFSSHPGSEDRAKHIEQRISKAS</sequence>
<keyword evidence="4 6" id="KW-0862">Zinc</keyword>
<keyword evidence="1 6" id="KW-0645">Protease</keyword>
<evidence type="ECO:0000256" key="4">
    <source>
        <dbReference type="ARBA" id="ARBA00022833"/>
    </source>
</evidence>
<dbReference type="eggNOG" id="COG0501">
    <property type="taxonomic scope" value="Bacteria"/>
</dbReference>
<dbReference type="HOGENOM" id="CLU_074068_0_0_4"/>
<evidence type="ECO:0000259" key="8">
    <source>
        <dbReference type="Pfam" id="PF01435"/>
    </source>
</evidence>
<dbReference type="InterPro" id="IPR051156">
    <property type="entry name" value="Mito/Outer_Membr_Metalloprot"/>
</dbReference>
<keyword evidence="10" id="KW-1185">Reference proteome</keyword>
<reference evidence="9 10" key="1">
    <citation type="journal article" date="2006" name="Nat. Biotechnol.">
        <title>Genome sequence of the bioplastic-producing 'Knallgas' bacterium Ralstonia eutropha H16.</title>
        <authorList>
            <person name="Pohlmann A."/>
            <person name="Fricke W.F."/>
            <person name="Reinecke F."/>
            <person name="Kusian B."/>
            <person name="Liesegang H."/>
            <person name="Cramm R."/>
            <person name="Eitinger T."/>
            <person name="Ewering C."/>
            <person name="Potter M."/>
            <person name="Schwartz E."/>
            <person name="Strittmatter A."/>
            <person name="Voss I."/>
            <person name="Gottschalk G."/>
            <person name="Steinbuechel A."/>
            <person name="Friedrich B."/>
            <person name="Bowien B."/>
        </authorList>
    </citation>
    <scope>NUCLEOTIDE SEQUENCE [LARGE SCALE GENOMIC DNA]</scope>
    <source>
        <strain evidence="10">ATCC 17699 / DSM 428 / KCTC 22496 / NCIMB 10442 / H16 / Stanier 337</strain>
    </source>
</reference>
<evidence type="ECO:0000256" key="3">
    <source>
        <dbReference type="ARBA" id="ARBA00022801"/>
    </source>
</evidence>
<feature type="domain" description="Peptidase M48" evidence="8">
    <location>
        <begin position="95"/>
        <end position="265"/>
    </location>
</feature>
<dbReference type="PANTHER" id="PTHR22726:SF8">
    <property type="entry name" value="METALLOPROTEASE YCAL"/>
    <property type="match status" value="1"/>
</dbReference>